<organism evidence="3 4">
    <name type="scientific">Stichopus japonicus</name>
    <name type="common">Sea cucumber</name>
    <dbReference type="NCBI Taxonomy" id="307972"/>
    <lineage>
        <taxon>Eukaryota</taxon>
        <taxon>Metazoa</taxon>
        <taxon>Echinodermata</taxon>
        <taxon>Eleutherozoa</taxon>
        <taxon>Echinozoa</taxon>
        <taxon>Holothuroidea</taxon>
        <taxon>Aspidochirotacea</taxon>
        <taxon>Aspidochirotida</taxon>
        <taxon>Stichopodidae</taxon>
        <taxon>Apostichopus</taxon>
    </lineage>
</organism>
<dbReference type="AlphaFoldDB" id="A0A2G8JJB1"/>
<dbReference type="Proteomes" id="UP000230750">
    <property type="component" value="Unassembled WGS sequence"/>
</dbReference>
<feature type="region of interest" description="Disordered" evidence="2">
    <location>
        <begin position="1"/>
        <end position="30"/>
    </location>
</feature>
<keyword evidence="4" id="KW-1185">Reference proteome</keyword>
<evidence type="ECO:0000313" key="4">
    <source>
        <dbReference type="Proteomes" id="UP000230750"/>
    </source>
</evidence>
<evidence type="ECO:0000256" key="2">
    <source>
        <dbReference type="SAM" id="MobiDB-lite"/>
    </source>
</evidence>
<feature type="coiled-coil region" evidence="1">
    <location>
        <begin position="84"/>
        <end position="111"/>
    </location>
</feature>
<dbReference type="InterPro" id="IPR009816">
    <property type="entry name" value="SPATS2-like"/>
</dbReference>
<evidence type="ECO:0000256" key="1">
    <source>
        <dbReference type="SAM" id="Coils"/>
    </source>
</evidence>
<sequence length="173" mass="20042">MPRTIQGGEKVAEEAWDQGGTGGSSETDTQSCQMYRRVNPMKPVVKARKKEVKHTCPRNDVLSSLRKVREKDLHRTTVSLQRCENNLSTQLDDSEKRLKKAFEEVRRQLHERELVLLNDFNDIKRQTESLIDTRIKTASELKMKIAKANSLSEQELLELRASLKHFVVRPEDR</sequence>
<reference evidence="3 4" key="1">
    <citation type="journal article" date="2017" name="PLoS Biol.">
        <title>The sea cucumber genome provides insights into morphological evolution and visceral regeneration.</title>
        <authorList>
            <person name="Zhang X."/>
            <person name="Sun L."/>
            <person name="Yuan J."/>
            <person name="Sun Y."/>
            <person name="Gao Y."/>
            <person name="Zhang L."/>
            <person name="Li S."/>
            <person name="Dai H."/>
            <person name="Hamel J.F."/>
            <person name="Liu C."/>
            <person name="Yu Y."/>
            <person name="Liu S."/>
            <person name="Lin W."/>
            <person name="Guo K."/>
            <person name="Jin S."/>
            <person name="Xu P."/>
            <person name="Storey K.B."/>
            <person name="Huan P."/>
            <person name="Zhang T."/>
            <person name="Zhou Y."/>
            <person name="Zhang J."/>
            <person name="Lin C."/>
            <person name="Li X."/>
            <person name="Xing L."/>
            <person name="Huo D."/>
            <person name="Sun M."/>
            <person name="Wang L."/>
            <person name="Mercier A."/>
            <person name="Li F."/>
            <person name="Yang H."/>
            <person name="Xiang J."/>
        </authorList>
    </citation>
    <scope>NUCLEOTIDE SEQUENCE [LARGE SCALE GENOMIC DNA]</scope>
    <source>
        <strain evidence="3">Shaxun</strain>
        <tissue evidence="3">Muscle</tissue>
    </source>
</reference>
<keyword evidence="1" id="KW-0175">Coiled coil</keyword>
<name>A0A2G8JJB1_STIJA</name>
<dbReference type="EMBL" id="MRZV01001803">
    <property type="protein sequence ID" value="PIK35830.1"/>
    <property type="molecule type" value="Genomic_DNA"/>
</dbReference>
<dbReference type="PANTHER" id="PTHR15623:SF11">
    <property type="entry name" value="SPERMATOGENESIS-ASSOCIATED SERINE-RICH PROTEIN 2"/>
    <property type="match status" value="1"/>
</dbReference>
<gene>
    <name evidence="3" type="ORF">BSL78_27340</name>
</gene>
<protein>
    <submittedName>
        <fullName evidence="3">Putative ribosome-binding protein 1</fullName>
    </submittedName>
</protein>
<dbReference type="GO" id="GO:0005737">
    <property type="term" value="C:cytoplasm"/>
    <property type="evidence" value="ECO:0007669"/>
    <property type="project" value="TreeGrafter"/>
</dbReference>
<proteinExistence type="predicted"/>
<comment type="caution">
    <text evidence="3">The sequence shown here is derived from an EMBL/GenBank/DDBJ whole genome shotgun (WGS) entry which is preliminary data.</text>
</comment>
<dbReference type="PANTHER" id="PTHR15623">
    <property type="entry name" value="SPERMATOGENESIS-ASSOCIATED SERINE-RICH PROTEIN 2-RELATED"/>
    <property type="match status" value="1"/>
</dbReference>
<dbReference type="OrthoDB" id="6136201at2759"/>
<dbReference type="Pfam" id="PF07139">
    <property type="entry name" value="SPATS2-like"/>
    <property type="match status" value="1"/>
</dbReference>
<accession>A0A2G8JJB1</accession>
<evidence type="ECO:0000313" key="3">
    <source>
        <dbReference type="EMBL" id="PIK35830.1"/>
    </source>
</evidence>